<evidence type="ECO:0000313" key="1">
    <source>
        <dbReference type="EMBL" id="BBM14989.1"/>
    </source>
</evidence>
<gene>
    <name evidence="1" type="ORF">EM151A_1797</name>
</gene>
<dbReference type="EMBL" id="AP019810">
    <property type="protein sequence ID" value="BBM14989.1"/>
    <property type="molecule type" value="Genomic_DNA"/>
</dbReference>
<proteinExistence type="predicted"/>
<dbReference type="RefSeq" id="WP_010733975.1">
    <property type="nucleotide sequence ID" value="NZ_AP019810.1"/>
</dbReference>
<evidence type="ECO:0008006" key="3">
    <source>
        <dbReference type="Google" id="ProtNLM"/>
    </source>
</evidence>
<protein>
    <recommendedName>
        <fullName evidence="3">SinR family protein</fullName>
    </recommendedName>
</protein>
<accession>A0AAI8RAD7</accession>
<dbReference type="Proteomes" id="UP000509460">
    <property type="component" value="Chromosome"/>
</dbReference>
<dbReference type="AlphaFoldDB" id="A0AAI8RAD7"/>
<name>A0AAI8RAD7_ENTMU</name>
<sequence>MKSYVLSYDLHSPGQKYQKVVETIESWNCWHIKPLESFWLINTSMTAEQMRDSLKKHALDDNDLIFVTEIGNDHSGWLYTESWKFINENIY</sequence>
<evidence type="ECO:0000313" key="2">
    <source>
        <dbReference type="Proteomes" id="UP000509460"/>
    </source>
</evidence>
<organism evidence="1 2">
    <name type="scientific">Enterococcus mundtii</name>
    <dbReference type="NCBI Taxonomy" id="53346"/>
    <lineage>
        <taxon>Bacteria</taxon>
        <taxon>Bacillati</taxon>
        <taxon>Bacillota</taxon>
        <taxon>Bacilli</taxon>
        <taxon>Lactobacillales</taxon>
        <taxon>Enterococcaceae</taxon>
        <taxon>Enterococcus</taxon>
    </lineage>
</organism>
<reference evidence="1 2" key="1">
    <citation type="submission" date="2019-07" db="EMBL/GenBank/DDBJ databases">
        <title>antibiotic susceptibility of plant-derived lactic acid bacteria.</title>
        <authorList>
            <person name="Sugiyama M."/>
            <person name="Noda M."/>
        </authorList>
    </citation>
    <scope>NUCLEOTIDE SEQUENCE [LARGE SCALE GENOMIC DNA]</scope>
    <source>
        <strain evidence="1 2">15-1A</strain>
    </source>
</reference>